<dbReference type="GO" id="GO:0003677">
    <property type="term" value="F:DNA binding"/>
    <property type="evidence" value="ECO:0007669"/>
    <property type="project" value="UniProtKB-KW"/>
</dbReference>
<dbReference type="PROSITE" id="PS00397">
    <property type="entry name" value="RECOMBINASES_1"/>
    <property type="match status" value="1"/>
</dbReference>
<reference evidence="8" key="1">
    <citation type="journal article" date="2021" name="Proc. Natl. Acad. Sci. U.S.A.">
        <title>A Catalog of Tens of Thousands of Viruses from Human Metagenomes Reveals Hidden Associations with Chronic Diseases.</title>
        <authorList>
            <person name="Tisza M.J."/>
            <person name="Buck C.B."/>
        </authorList>
    </citation>
    <scope>NUCLEOTIDE SEQUENCE</scope>
    <source>
        <strain evidence="8">CtPoO4</strain>
    </source>
</reference>
<evidence type="ECO:0000313" key="8">
    <source>
        <dbReference type="EMBL" id="DAF52041.1"/>
    </source>
</evidence>
<dbReference type="Pfam" id="PF00239">
    <property type="entry name" value="Resolvase"/>
    <property type="match status" value="1"/>
</dbReference>
<evidence type="ECO:0000256" key="4">
    <source>
        <dbReference type="ARBA" id="ARBA00023172"/>
    </source>
</evidence>
<dbReference type="CDD" id="cd00338">
    <property type="entry name" value="Ser_Recombinase"/>
    <property type="match status" value="1"/>
</dbReference>
<evidence type="ECO:0000259" key="7">
    <source>
        <dbReference type="PROSITE" id="PS51736"/>
    </source>
</evidence>
<dbReference type="InterPro" id="IPR050639">
    <property type="entry name" value="SSR_resolvase"/>
</dbReference>
<evidence type="ECO:0000256" key="6">
    <source>
        <dbReference type="PROSITE-ProRule" id="PRU10137"/>
    </source>
</evidence>
<dbReference type="Gene3D" id="3.40.50.1390">
    <property type="entry name" value="Resolvase, N-terminal catalytic domain"/>
    <property type="match status" value="1"/>
</dbReference>
<accession>A0A8S5SM02</accession>
<dbReference type="InterPro" id="IPR036162">
    <property type="entry name" value="Resolvase-like_N_sf"/>
</dbReference>
<feature type="domain" description="Resolvase/invertase-type recombinase catalytic" evidence="7">
    <location>
        <begin position="3"/>
        <end position="139"/>
    </location>
</feature>
<keyword evidence="2" id="KW-0230">DNA invertase</keyword>
<dbReference type="EMBL" id="BK032629">
    <property type="protein sequence ID" value="DAF52041.1"/>
    <property type="molecule type" value="Genomic_DNA"/>
</dbReference>
<dbReference type="GO" id="GO:0015074">
    <property type="term" value="P:DNA integration"/>
    <property type="evidence" value="ECO:0007669"/>
    <property type="project" value="UniProtKB-KW"/>
</dbReference>
<evidence type="ECO:0000256" key="1">
    <source>
        <dbReference type="ARBA" id="ARBA00022908"/>
    </source>
</evidence>
<keyword evidence="1" id="KW-0229">DNA integration</keyword>
<evidence type="ECO:0000256" key="3">
    <source>
        <dbReference type="ARBA" id="ARBA00023125"/>
    </source>
</evidence>
<keyword evidence="3" id="KW-0238">DNA-binding</keyword>
<feature type="active site" description="O-(5'-phospho-DNA)-serine intermediate" evidence="5 6">
    <location>
        <position position="11"/>
    </location>
</feature>
<dbReference type="PANTHER" id="PTHR30461:SF2">
    <property type="entry name" value="SERINE RECOMBINASE PINE-RELATED"/>
    <property type="match status" value="1"/>
</dbReference>
<dbReference type="InterPro" id="IPR006119">
    <property type="entry name" value="Resolv_N"/>
</dbReference>
<keyword evidence="4" id="KW-0233">DNA recombination</keyword>
<dbReference type="PANTHER" id="PTHR30461">
    <property type="entry name" value="DNA-INVERTASE FROM LAMBDOID PROPHAGE"/>
    <property type="match status" value="1"/>
</dbReference>
<sequence>MDKYVYYLRVSTNKQGDSGLGLSAQEKTCIDYINSKGGIICGKFVDVASGKDCSRVELWKAIEYCKANSCTLVVAKLDRLSRDAEFVFHVVNTGIDIYFCDLPVVNTMVLGIFASVAQYERELISKRTKDALAANKARGILSGTANSNYRIDEESKKQASIASARTRNRKVVESAEFACFCRILRKVIPILNENSTDEELFFLNWTKYRTSFVLSQYHKAEIKELMQEANRNNNKLFIGIDFTNANFYQYISSRVQATFNSISKYKEYNNL</sequence>
<dbReference type="PROSITE" id="PS51736">
    <property type="entry name" value="RECOMBINASES_3"/>
    <property type="match status" value="1"/>
</dbReference>
<dbReference type="GO" id="GO:0000150">
    <property type="term" value="F:DNA strand exchange activity"/>
    <property type="evidence" value="ECO:0007669"/>
    <property type="project" value="UniProtKB-KW"/>
</dbReference>
<evidence type="ECO:0000256" key="2">
    <source>
        <dbReference type="ARBA" id="ARBA00023100"/>
    </source>
</evidence>
<protein>
    <submittedName>
        <fullName evidence="8">Integrase</fullName>
    </submittedName>
</protein>
<dbReference type="InterPro" id="IPR006118">
    <property type="entry name" value="Recombinase_CS"/>
</dbReference>
<dbReference type="SUPFAM" id="SSF53041">
    <property type="entry name" value="Resolvase-like"/>
    <property type="match status" value="1"/>
</dbReference>
<name>A0A8S5SM02_9CAUD</name>
<dbReference type="SMART" id="SM00857">
    <property type="entry name" value="Resolvase"/>
    <property type="match status" value="1"/>
</dbReference>
<organism evidence="8">
    <name type="scientific">Myoviridae sp. ctPoO4</name>
    <dbReference type="NCBI Taxonomy" id="2827685"/>
    <lineage>
        <taxon>Viruses</taxon>
        <taxon>Duplodnaviria</taxon>
        <taxon>Heunggongvirae</taxon>
        <taxon>Uroviricota</taxon>
        <taxon>Caudoviricetes</taxon>
    </lineage>
</organism>
<evidence type="ECO:0000256" key="5">
    <source>
        <dbReference type="PIRSR" id="PIRSR606118-50"/>
    </source>
</evidence>
<proteinExistence type="predicted"/>